<dbReference type="SUPFAM" id="SSF51182">
    <property type="entry name" value="RmlC-like cupins"/>
    <property type="match status" value="1"/>
</dbReference>
<dbReference type="InterPro" id="IPR029044">
    <property type="entry name" value="Nucleotide-diphossugar_trans"/>
</dbReference>
<reference evidence="12 13" key="1">
    <citation type="submission" date="2018-03" db="EMBL/GenBank/DDBJ databases">
        <title>Genome sequence of Paenibacillus elgii strain AC13 an antimicrobial compound producing bacteria.</title>
        <authorList>
            <person name="Kurokawa A.S."/>
            <person name="Araujo J.F."/>
            <person name="Costa R.A."/>
            <person name="Ortega D.B."/>
            <person name="Pires A.S."/>
            <person name="Pappas G.J.Jr."/>
            <person name="Franco O.L."/>
            <person name="Barreto C."/>
            <person name="Magalhaes B.S."/>
            <person name="Kruger R.H."/>
        </authorList>
    </citation>
    <scope>NUCLEOTIDE SEQUENCE [LARGE SCALE GENOMIC DNA]</scope>
    <source>
        <strain evidence="12 13">AC13</strain>
    </source>
</reference>
<dbReference type="CDD" id="cd02213">
    <property type="entry name" value="cupin_PMI_typeII_C"/>
    <property type="match status" value="1"/>
</dbReference>
<dbReference type="InterPro" id="IPR051161">
    <property type="entry name" value="Mannose-6P_isomerase_type2"/>
</dbReference>
<dbReference type="Gene3D" id="2.60.120.10">
    <property type="entry name" value="Jelly Rolls"/>
    <property type="match status" value="1"/>
</dbReference>
<evidence type="ECO:0000256" key="6">
    <source>
        <dbReference type="ARBA" id="ARBA00023134"/>
    </source>
</evidence>
<dbReference type="InterPro" id="IPR001538">
    <property type="entry name" value="Man6P_isomerase-2_C"/>
</dbReference>
<dbReference type="InterPro" id="IPR011051">
    <property type="entry name" value="RmlC_Cupin_sf"/>
</dbReference>
<dbReference type="Gene3D" id="3.90.550.10">
    <property type="entry name" value="Spore Coat Polysaccharide Biosynthesis Protein SpsA, Chain A"/>
    <property type="match status" value="1"/>
</dbReference>
<evidence type="ECO:0000256" key="8">
    <source>
        <dbReference type="RuleBase" id="RU004190"/>
    </source>
</evidence>
<evidence type="ECO:0000256" key="2">
    <source>
        <dbReference type="ARBA" id="ARBA00012387"/>
    </source>
</evidence>
<dbReference type="InterPro" id="IPR005835">
    <property type="entry name" value="NTP_transferase_dom"/>
</dbReference>
<evidence type="ECO:0000259" key="10">
    <source>
        <dbReference type="Pfam" id="PF01050"/>
    </source>
</evidence>
<dbReference type="GO" id="GO:0000271">
    <property type="term" value="P:polysaccharide biosynthetic process"/>
    <property type="evidence" value="ECO:0007669"/>
    <property type="project" value="InterPro"/>
</dbReference>
<dbReference type="FunFam" id="3.90.550.10:FF:000046">
    <property type="entry name" value="Mannose-1-phosphate guanylyltransferase (GDP)"/>
    <property type="match status" value="1"/>
</dbReference>
<feature type="domain" description="Mannose-6-phosphate isomerase type II C-terminal" evidence="10">
    <location>
        <begin position="341"/>
        <end position="451"/>
    </location>
</feature>
<keyword evidence="4 12" id="KW-0548">Nucleotidyltransferase</keyword>
<feature type="domain" description="Nucleotidyl transferase" evidence="9">
    <location>
        <begin position="3"/>
        <end position="272"/>
    </location>
</feature>
<dbReference type="Pfam" id="PF00483">
    <property type="entry name" value="NTP_transferase"/>
    <property type="match status" value="1"/>
</dbReference>
<feature type="domain" description="MannoseP isomerase/GMP-like beta-helix" evidence="11">
    <location>
        <begin position="281"/>
        <end position="333"/>
    </location>
</feature>
<dbReference type="SUPFAM" id="SSF53448">
    <property type="entry name" value="Nucleotide-diphospho-sugar transferases"/>
    <property type="match status" value="1"/>
</dbReference>
<dbReference type="CDD" id="cd02509">
    <property type="entry name" value="GDP-M1P_Guanylyltransferase"/>
    <property type="match status" value="1"/>
</dbReference>
<evidence type="ECO:0000256" key="3">
    <source>
        <dbReference type="ARBA" id="ARBA00022679"/>
    </source>
</evidence>
<keyword evidence="5" id="KW-0547">Nucleotide-binding</keyword>
<dbReference type="PANTHER" id="PTHR46390:SF1">
    <property type="entry name" value="MANNOSE-1-PHOSPHATE GUANYLYLTRANSFERASE"/>
    <property type="match status" value="1"/>
</dbReference>
<dbReference type="GO" id="GO:0016853">
    <property type="term" value="F:isomerase activity"/>
    <property type="evidence" value="ECO:0007669"/>
    <property type="project" value="UniProtKB-KW"/>
</dbReference>
<dbReference type="Proteomes" id="UP000244184">
    <property type="component" value="Unassembled WGS sequence"/>
</dbReference>
<dbReference type="PANTHER" id="PTHR46390">
    <property type="entry name" value="MANNOSE-1-PHOSPHATE GUANYLYLTRANSFERASE"/>
    <property type="match status" value="1"/>
</dbReference>
<dbReference type="InterPro" id="IPR006375">
    <property type="entry name" value="Man1P_GuaTrfase/Man6P_Isoase"/>
</dbReference>
<evidence type="ECO:0000259" key="9">
    <source>
        <dbReference type="Pfam" id="PF00483"/>
    </source>
</evidence>
<dbReference type="Pfam" id="PF01050">
    <property type="entry name" value="MannoseP_isomer"/>
    <property type="match status" value="1"/>
</dbReference>
<evidence type="ECO:0000256" key="7">
    <source>
        <dbReference type="ARBA" id="ARBA00047343"/>
    </source>
</evidence>
<comment type="caution">
    <text evidence="12">The sequence shown here is derived from an EMBL/GenBank/DDBJ whole genome shotgun (WGS) entry which is preliminary data.</text>
</comment>
<keyword evidence="6" id="KW-0342">GTP-binding</keyword>
<name>A0A2T6G6X6_9BACL</name>
<comment type="similarity">
    <text evidence="1 8">Belongs to the mannose-6-phosphate isomerase type 2 family.</text>
</comment>
<dbReference type="AlphaFoldDB" id="A0A2T6G6X6"/>
<dbReference type="GO" id="GO:0004475">
    <property type="term" value="F:mannose-1-phosphate guanylyltransferase (GTP) activity"/>
    <property type="evidence" value="ECO:0007669"/>
    <property type="project" value="UniProtKB-EC"/>
</dbReference>
<evidence type="ECO:0000259" key="11">
    <source>
        <dbReference type="Pfam" id="PF22640"/>
    </source>
</evidence>
<dbReference type="EC" id="2.7.7.13" evidence="2"/>
<dbReference type="InterPro" id="IPR054566">
    <property type="entry name" value="ManC/GMP-like_b-helix"/>
</dbReference>
<keyword evidence="3 12" id="KW-0808">Transferase</keyword>
<dbReference type="FunFam" id="2.60.120.10:FF:000032">
    <property type="entry name" value="Mannose-1-phosphate guanylyltransferase/mannose-6-phosphate isomerase"/>
    <property type="match status" value="1"/>
</dbReference>
<dbReference type="EMBL" id="PYHP01000019">
    <property type="protein sequence ID" value="PUA39901.1"/>
    <property type="molecule type" value="Genomic_DNA"/>
</dbReference>
<keyword evidence="12" id="KW-0413">Isomerase</keyword>
<protein>
    <recommendedName>
        <fullName evidence="2">mannose-1-phosphate guanylyltransferase</fullName>
        <ecNumber evidence="2">2.7.7.13</ecNumber>
    </recommendedName>
</protein>
<dbReference type="RefSeq" id="WP_108530892.1">
    <property type="nucleotide sequence ID" value="NZ_PYHP01000019.1"/>
</dbReference>
<proteinExistence type="inferred from homology"/>
<organism evidence="12 13">
    <name type="scientific">Paenibacillus elgii</name>
    <dbReference type="NCBI Taxonomy" id="189691"/>
    <lineage>
        <taxon>Bacteria</taxon>
        <taxon>Bacillati</taxon>
        <taxon>Bacillota</taxon>
        <taxon>Bacilli</taxon>
        <taxon>Bacillales</taxon>
        <taxon>Paenibacillaceae</taxon>
        <taxon>Paenibacillus</taxon>
    </lineage>
</organism>
<gene>
    <name evidence="12" type="ORF">C8Z91_07505</name>
</gene>
<evidence type="ECO:0000313" key="12">
    <source>
        <dbReference type="EMBL" id="PUA39901.1"/>
    </source>
</evidence>
<dbReference type="InterPro" id="IPR014710">
    <property type="entry name" value="RmlC-like_jellyroll"/>
</dbReference>
<dbReference type="GO" id="GO:0009298">
    <property type="term" value="P:GDP-mannose biosynthetic process"/>
    <property type="evidence" value="ECO:0007669"/>
    <property type="project" value="TreeGrafter"/>
</dbReference>
<dbReference type="Pfam" id="PF22640">
    <property type="entry name" value="ManC_GMP_beta-helix"/>
    <property type="match status" value="1"/>
</dbReference>
<evidence type="ECO:0000256" key="4">
    <source>
        <dbReference type="ARBA" id="ARBA00022695"/>
    </source>
</evidence>
<dbReference type="NCBIfam" id="TIGR01479">
    <property type="entry name" value="GMP_PMI"/>
    <property type="match status" value="1"/>
</dbReference>
<dbReference type="InterPro" id="IPR049577">
    <property type="entry name" value="GMPP_N"/>
</dbReference>
<comment type="catalytic activity">
    <reaction evidence="7">
        <text>alpha-D-mannose 1-phosphate + GTP + H(+) = GDP-alpha-D-mannose + diphosphate</text>
        <dbReference type="Rhea" id="RHEA:15229"/>
        <dbReference type="ChEBI" id="CHEBI:15378"/>
        <dbReference type="ChEBI" id="CHEBI:33019"/>
        <dbReference type="ChEBI" id="CHEBI:37565"/>
        <dbReference type="ChEBI" id="CHEBI:57527"/>
        <dbReference type="ChEBI" id="CHEBI:58409"/>
        <dbReference type="EC" id="2.7.7.13"/>
    </reaction>
</comment>
<evidence type="ECO:0000313" key="13">
    <source>
        <dbReference type="Proteomes" id="UP000244184"/>
    </source>
</evidence>
<evidence type="ECO:0000256" key="5">
    <source>
        <dbReference type="ARBA" id="ARBA00022741"/>
    </source>
</evidence>
<dbReference type="GO" id="GO:0005525">
    <property type="term" value="F:GTP binding"/>
    <property type="evidence" value="ECO:0007669"/>
    <property type="project" value="UniProtKB-KW"/>
</dbReference>
<sequence>MINIVLCGGSGTRLWPLSRTLYPKQFYKLFEDTSSFQKTILRNKNICNSTLIVSNEEQFFLAMDQLEEVDFLNSTFLLEPIGRNTAPAIALACMNIDHEEIVLVTPSDHFIESSDKYREGILKAAEFAKTNSIVIFGIKPSYPETGFGYIEALGENVVSFIEKPDLSTAQKYIQRKNYFWNSGMFVFKAGVFLKELQQYSPDIYEACAKAYMKAKKNEKITRILSDDMIEIPSNSIDYAVIEKSRNVKFVPLDVVWSDLGSFEALDEHLKKTQDGNTDNDNNFYINSHNNLVIANEKLITTIDVEGLVIVDTPDALLITKKGSSHKVKEVVSVLAEKKSYLTQSHLTSYRSWGNSTVLEKTNKFKIKKVVVKPGAKLSKQKHYHRNEHWIILSGTAKVTIGMQDYILRTNESTYIPMGIEHQVENPGKIVLTIIEVQVGDYLEEDDIVRIDS</sequence>
<accession>A0A2T6G6X6</accession>
<evidence type="ECO:0000256" key="1">
    <source>
        <dbReference type="ARBA" id="ARBA00006115"/>
    </source>
</evidence>